<keyword evidence="5" id="KW-0862">Zinc</keyword>
<feature type="compositionally biased region" description="Basic residues" evidence="6">
    <location>
        <begin position="23"/>
        <end position="33"/>
    </location>
</feature>
<feature type="compositionally biased region" description="Polar residues" evidence="6">
    <location>
        <begin position="770"/>
        <end position="797"/>
    </location>
</feature>
<feature type="compositionally biased region" description="Polar residues" evidence="6">
    <location>
        <begin position="733"/>
        <end position="748"/>
    </location>
</feature>
<dbReference type="InterPro" id="IPR001841">
    <property type="entry name" value="Znf_RING"/>
</dbReference>
<reference evidence="8 9" key="1">
    <citation type="submission" date="2021-02" db="EMBL/GenBank/DDBJ databases">
        <title>Variation within the Batrachochytrium salamandrivorans European outbreak.</title>
        <authorList>
            <person name="Kelly M."/>
            <person name="Pasmans F."/>
            <person name="Shea T.P."/>
            <person name="Munoz J.F."/>
            <person name="Carranza S."/>
            <person name="Cuomo C.A."/>
            <person name="Martel A."/>
        </authorList>
    </citation>
    <scope>NUCLEOTIDE SEQUENCE [LARGE SCALE GENOMIC DNA]</scope>
    <source>
        <strain evidence="8 9">AMFP18/2</strain>
    </source>
</reference>
<protein>
    <recommendedName>
        <fullName evidence="3">RING-type E3 ubiquitin transferase</fullName>
        <ecNumber evidence="3">2.3.2.27</ecNumber>
    </recommendedName>
</protein>
<feature type="region of interest" description="Disordered" evidence="6">
    <location>
        <begin position="1"/>
        <end position="81"/>
    </location>
</feature>
<feature type="compositionally biased region" description="Low complexity" evidence="6">
    <location>
        <begin position="1"/>
        <end position="11"/>
    </location>
</feature>
<proteinExistence type="inferred from homology"/>
<dbReference type="PROSITE" id="PS50089">
    <property type="entry name" value="ZF_RING_2"/>
    <property type="match status" value="1"/>
</dbReference>
<dbReference type="SUPFAM" id="SSF57850">
    <property type="entry name" value="RING/U-box"/>
    <property type="match status" value="1"/>
</dbReference>
<comment type="pathway">
    <text evidence="2">Protein modification; protein ubiquitination.</text>
</comment>
<dbReference type="Proteomes" id="UP001648503">
    <property type="component" value="Unassembled WGS sequence"/>
</dbReference>
<evidence type="ECO:0000256" key="3">
    <source>
        <dbReference type="ARBA" id="ARBA00012483"/>
    </source>
</evidence>
<comment type="similarity">
    <text evidence="4">Belongs to the ZNF598/HEL2 family.</text>
</comment>
<feature type="compositionally biased region" description="Polar residues" evidence="6">
    <location>
        <begin position="383"/>
        <end position="399"/>
    </location>
</feature>
<dbReference type="EC" id="2.3.2.27" evidence="3"/>
<dbReference type="PANTHER" id="PTHR22938">
    <property type="entry name" value="ZINC FINGER PROTEIN 598"/>
    <property type="match status" value="1"/>
</dbReference>
<evidence type="ECO:0000256" key="6">
    <source>
        <dbReference type="SAM" id="MobiDB-lite"/>
    </source>
</evidence>
<evidence type="ECO:0000256" key="4">
    <source>
        <dbReference type="ARBA" id="ARBA00035113"/>
    </source>
</evidence>
<sequence>MVQQRQQQGGQSMTTDRSEVHGKGSKRQAKKKGPSQQDSNAHGSTEAAGATVSEDHRLSSQKLKQPQTQEAKSVAAASSAVPVVDAENDDAEVCFICAEPVKYYAMGICNHPICHICSLRLRALYKQRDCPMCKTELDQVVFRGHADHRQFEDYKLHQLKSDKPLSIYFEKGHMFDETMALLRYNCPASGCGMSCFTGWVELKKHIKNTHDLLMCELCTCYKKSFVHEHALFTSKALLQHNREGDPDDPSFKGHPECGFCKQRYYGADELYEHCRKSHEQCFLCTRLDQRHQYYVNYTSLEDHFSNDHFPCRHPSCLERKFVVFSSDIDLAGHELEVHADDKTKSRGAPLVLNFDYGGPSSSSTSFTDHSNHRKSGRGRGGRQQSETANGNRGQSSNAPESRDTEATHRRLQVPFGFGSQLSTPPPTATRASVDDFPPIQGESSESKSLRVPSSTLQLGAARTAFGVPASRTLPPTHAPTPAEAAALHGRSDELPLSQQQQQQQRQILERDLQLSQEPEIVTGLLKLFGFSSNSVAEFKRLSLDFRSGRSSASGFIDGYMNLALAGRRGKLLVEAQKDAGQIWMRLLETYGDSANGDGLDDGFVSAANQRGKGKKKKAVSLAEYEATSRTMPKKQAMLRAWNDYRIKIKHEQNIHVSAPVCSWESSLSGVGSSSGRGSSAAPTRVLVITPTGSKPRQVVGMTPAASSQKVALTTIATTRCIATDATVRLGSAVSPNTSPSMTRQSSTTSLSESQHRSQSPSQSQVQVRSDNASSATSFSKGQSAVASIPHRTNNQVDFPSLPTPNRPERMTLAKFRSNSLQQQEERRQATTTLSWHSEASGTGNYAASGSNGSDDGGKGKKKGKANKKGTVLFHSGFKPTG</sequence>
<dbReference type="Gene3D" id="3.30.40.10">
    <property type="entry name" value="Zinc/RING finger domain, C3HC4 (zinc finger)"/>
    <property type="match status" value="1"/>
</dbReference>
<dbReference type="InterPro" id="IPR013083">
    <property type="entry name" value="Znf_RING/FYVE/PHD"/>
</dbReference>
<feature type="compositionally biased region" description="Low complexity" evidence="6">
    <location>
        <begin position="749"/>
        <end position="769"/>
    </location>
</feature>
<evidence type="ECO:0000259" key="7">
    <source>
        <dbReference type="PROSITE" id="PS50089"/>
    </source>
</evidence>
<organism evidence="8 9">
    <name type="scientific">Batrachochytrium salamandrivorans</name>
    <dbReference type="NCBI Taxonomy" id="1357716"/>
    <lineage>
        <taxon>Eukaryota</taxon>
        <taxon>Fungi</taxon>
        <taxon>Fungi incertae sedis</taxon>
        <taxon>Chytridiomycota</taxon>
        <taxon>Chytridiomycota incertae sedis</taxon>
        <taxon>Chytridiomycetes</taxon>
        <taxon>Rhizophydiales</taxon>
        <taxon>Rhizophydiales incertae sedis</taxon>
        <taxon>Batrachochytrium</taxon>
    </lineage>
</organism>
<dbReference type="EMBL" id="JAFCIX010000002">
    <property type="protein sequence ID" value="KAH6601633.1"/>
    <property type="molecule type" value="Genomic_DNA"/>
</dbReference>
<feature type="compositionally biased region" description="Polar residues" evidence="6">
    <location>
        <begin position="60"/>
        <end position="70"/>
    </location>
</feature>
<keyword evidence="9" id="KW-1185">Reference proteome</keyword>
<feature type="compositionally biased region" description="Polar residues" evidence="6">
    <location>
        <begin position="829"/>
        <end position="845"/>
    </location>
</feature>
<evidence type="ECO:0000256" key="5">
    <source>
        <dbReference type="PROSITE-ProRule" id="PRU00175"/>
    </source>
</evidence>
<dbReference type="CDD" id="cd16615">
    <property type="entry name" value="RING-HC_ZNF598"/>
    <property type="match status" value="1"/>
</dbReference>
<feature type="compositionally biased region" description="Low complexity" evidence="6">
    <location>
        <begin position="71"/>
        <end position="81"/>
    </location>
</feature>
<feature type="compositionally biased region" description="Basic residues" evidence="6">
    <location>
        <begin position="371"/>
        <end position="380"/>
    </location>
</feature>
<dbReference type="PROSITE" id="PS00028">
    <property type="entry name" value="ZINC_FINGER_C2H2_1"/>
    <property type="match status" value="1"/>
</dbReference>
<name>A0ABQ8FP56_9FUNG</name>
<feature type="domain" description="RING-type" evidence="7">
    <location>
        <begin position="94"/>
        <end position="134"/>
    </location>
</feature>
<dbReference type="InterPro" id="IPR056437">
    <property type="entry name" value="Znf-C2H2_ZNF598/HEL2"/>
</dbReference>
<dbReference type="InterPro" id="IPR041888">
    <property type="entry name" value="RING-HC_ZNF598/HEL2"/>
</dbReference>
<feature type="region of interest" description="Disordered" evidence="6">
    <location>
        <begin position="731"/>
        <end position="881"/>
    </location>
</feature>
<keyword evidence="5" id="KW-0863">Zinc-finger</keyword>
<gene>
    <name evidence="8" type="ORF">BASA50_001490</name>
</gene>
<accession>A0ABQ8FP56</accession>
<keyword evidence="5" id="KW-0479">Metal-binding</keyword>
<comment type="caution">
    <text evidence="8">The sequence shown here is derived from an EMBL/GenBank/DDBJ whole genome shotgun (WGS) entry which is preliminary data.</text>
</comment>
<dbReference type="InterPro" id="IPR044288">
    <property type="entry name" value="ZNF598/HEL2"/>
</dbReference>
<evidence type="ECO:0000256" key="2">
    <source>
        <dbReference type="ARBA" id="ARBA00004906"/>
    </source>
</evidence>
<dbReference type="InterPro" id="IPR013087">
    <property type="entry name" value="Znf_C2H2_type"/>
</dbReference>
<dbReference type="PANTHER" id="PTHR22938:SF0">
    <property type="entry name" value="E3 UBIQUITIN-PROTEIN LIGASE ZNF598"/>
    <property type="match status" value="1"/>
</dbReference>
<dbReference type="Pfam" id="PF25447">
    <property type="entry name" value="RING_ZNF598"/>
    <property type="match status" value="1"/>
</dbReference>
<evidence type="ECO:0000313" key="8">
    <source>
        <dbReference type="EMBL" id="KAH6601633.1"/>
    </source>
</evidence>
<feature type="compositionally biased region" description="Polar residues" evidence="6">
    <location>
        <begin position="34"/>
        <end position="43"/>
    </location>
</feature>
<comment type="catalytic activity">
    <reaction evidence="1">
        <text>S-ubiquitinyl-[E2 ubiquitin-conjugating enzyme]-L-cysteine + [acceptor protein]-L-lysine = [E2 ubiquitin-conjugating enzyme]-L-cysteine + N(6)-ubiquitinyl-[acceptor protein]-L-lysine.</text>
        <dbReference type="EC" id="2.3.2.27"/>
    </reaction>
</comment>
<evidence type="ECO:0000256" key="1">
    <source>
        <dbReference type="ARBA" id="ARBA00000900"/>
    </source>
</evidence>
<feature type="region of interest" description="Disordered" evidence="6">
    <location>
        <begin position="360"/>
        <end position="452"/>
    </location>
</feature>
<dbReference type="Pfam" id="PF23230">
    <property type="entry name" value="zf-C2H2_13"/>
    <property type="match status" value="1"/>
</dbReference>
<dbReference type="SMART" id="SM00355">
    <property type="entry name" value="ZnF_C2H2"/>
    <property type="match status" value="4"/>
</dbReference>
<evidence type="ECO:0000313" key="9">
    <source>
        <dbReference type="Proteomes" id="UP001648503"/>
    </source>
</evidence>